<evidence type="ECO:0000313" key="2">
    <source>
        <dbReference type="EMBL" id="MBC2605910.1"/>
    </source>
</evidence>
<dbReference type="Proteomes" id="UP000526501">
    <property type="component" value="Unassembled WGS sequence"/>
</dbReference>
<name>A0A7X1B7N9_9BACT</name>
<keyword evidence="3" id="KW-1185">Reference proteome</keyword>
<gene>
    <name evidence="2" type="ORF">H5P27_07625</name>
</gene>
<organism evidence="2 3">
    <name type="scientific">Pelagicoccus albus</name>
    <dbReference type="NCBI Taxonomy" id="415222"/>
    <lineage>
        <taxon>Bacteria</taxon>
        <taxon>Pseudomonadati</taxon>
        <taxon>Verrucomicrobiota</taxon>
        <taxon>Opitutia</taxon>
        <taxon>Puniceicoccales</taxon>
        <taxon>Pelagicoccaceae</taxon>
        <taxon>Pelagicoccus</taxon>
    </lineage>
</organism>
<dbReference type="EMBL" id="JACHVC010000007">
    <property type="protein sequence ID" value="MBC2605910.1"/>
    <property type="molecule type" value="Genomic_DNA"/>
</dbReference>
<dbReference type="InterPro" id="IPR014469">
    <property type="entry name" value="DUF2271"/>
</dbReference>
<evidence type="ECO:0000256" key="1">
    <source>
        <dbReference type="SAM" id="SignalP"/>
    </source>
</evidence>
<dbReference type="RefSeq" id="WP_185659798.1">
    <property type="nucleotide sequence ID" value="NZ_CAWPOO010000007.1"/>
</dbReference>
<reference evidence="2 3" key="1">
    <citation type="submission" date="2020-07" db="EMBL/GenBank/DDBJ databases">
        <authorList>
            <person name="Feng X."/>
        </authorList>
    </citation>
    <scope>NUCLEOTIDE SEQUENCE [LARGE SCALE GENOMIC DNA]</scope>
    <source>
        <strain evidence="2 3">JCM23202</strain>
    </source>
</reference>
<sequence>MKNSSAKTLVALSVPAVVSSASAGQLTAKIEIPQLDVAEYHRPYVAAWIESEERELIANLAVWYDTEMRDREGETWLKDLRQWWRKGGRSVDMPVDGVSGPTKPVGEHEISVDLNATDLSSKPSGSYFFVVEASREVGGRELIRIPFQWQSGNPVEASDAGERELGKVNLKIEN</sequence>
<feature type="chain" id="PRO_5031245072" evidence="1">
    <location>
        <begin position="24"/>
        <end position="174"/>
    </location>
</feature>
<dbReference type="PIRSF" id="PIRSF014995">
    <property type="entry name" value="UCP014995"/>
    <property type="match status" value="1"/>
</dbReference>
<evidence type="ECO:0000313" key="3">
    <source>
        <dbReference type="Proteomes" id="UP000526501"/>
    </source>
</evidence>
<comment type="caution">
    <text evidence="2">The sequence shown here is derived from an EMBL/GenBank/DDBJ whole genome shotgun (WGS) entry which is preliminary data.</text>
</comment>
<dbReference type="Pfam" id="PF10029">
    <property type="entry name" value="DUF2271"/>
    <property type="match status" value="1"/>
</dbReference>
<protein>
    <submittedName>
        <fullName evidence="2">DUF2271 domain-containing protein</fullName>
    </submittedName>
</protein>
<accession>A0A7X1B7N9</accession>
<dbReference type="AlphaFoldDB" id="A0A7X1B7N9"/>
<keyword evidence="1" id="KW-0732">Signal</keyword>
<proteinExistence type="predicted"/>
<feature type="signal peptide" evidence="1">
    <location>
        <begin position="1"/>
        <end position="23"/>
    </location>
</feature>